<protein>
    <submittedName>
        <fullName evidence="3">Cobalt-precorrin 5A acetaldehyde-lyase</fullName>
    </submittedName>
</protein>
<dbReference type="GO" id="GO:0016829">
    <property type="term" value="F:lyase activity"/>
    <property type="evidence" value="ECO:0007669"/>
    <property type="project" value="UniProtKB-KW"/>
</dbReference>
<feature type="domain" description="CobE/GbiG C-terminal" evidence="1">
    <location>
        <begin position="228"/>
        <end position="344"/>
    </location>
</feature>
<evidence type="ECO:0000313" key="4">
    <source>
        <dbReference type="Proteomes" id="UP000184052"/>
    </source>
</evidence>
<keyword evidence="4" id="KW-1185">Reference proteome</keyword>
<evidence type="ECO:0000259" key="1">
    <source>
        <dbReference type="Pfam" id="PF01890"/>
    </source>
</evidence>
<dbReference type="PANTHER" id="PTHR37477">
    <property type="entry name" value="COBALT-PRECORRIN-5A HYDROLASE"/>
    <property type="match status" value="1"/>
</dbReference>
<dbReference type="Proteomes" id="UP000184052">
    <property type="component" value="Unassembled WGS sequence"/>
</dbReference>
<dbReference type="InterPro" id="IPR038029">
    <property type="entry name" value="GbiG_N_sf"/>
</dbReference>
<sequence>MNWAVVTLSAKGLETALKVGEHFDSDIYTLEKYLDGDGVSDRRGGKFQLRAIPGRFKDFNGYLFENYRTIVYIMATGIVVRDIAPYLRHKSVDPAVLVMDGKGDFVISLLSGHLGGANEKALQLAEKIGAQPVITTMSDVVGKTAVDIIAMKLDCAIGSFESAKDVTADIINDDIVSITGDYEISGENLPANIVAGYDERAVSRIVISNKRDAVLGERDALLIPRNTVLGVGCRRDTPFEKIEAFIREEMERNNLHMKSIKRISSIDLKANEKSIIEFSCKNNIEFVTYPAEELVKYEDRFGVSKFVKKITGVGSVSETSGYAGSNFGKKITGKTSKDGMTLSIWEEEKCYTL</sequence>
<dbReference type="STRING" id="1121476.SAMN02745751_00340"/>
<feature type="domain" description="Cobalamin synthesis G N-terminal" evidence="2">
    <location>
        <begin position="63"/>
        <end position="139"/>
    </location>
</feature>
<dbReference type="InterPro" id="IPR002750">
    <property type="entry name" value="CobE/GbiG_C"/>
</dbReference>
<organism evidence="3 4">
    <name type="scientific">Dethiosulfatibacter aminovorans DSM 17477</name>
    <dbReference type="NCBI Taxonomy" id="1121476"/>
    <lineage>
        <taxon>Bacteria</taxon>
        <taxon>Bacillati</taxon>
        <taxon>Bacillota</taxon>
        <taxon>Tissierellia</taxon>
        <taxon>Dethiosulfatibacter</taxon>
    </lineage>
</organism>
<reference evidence="3 4" key="1">
    <citation type="submission" date="2016-11" db="EMBL/GenBank/DDBJ databases">
        <authorList>
            <person name="Jaros S."/>
            <person name="Januszkiewicz K."/>
            <person name="Wedrychowicz H."/>
        </authorList>
    </citation>
    <scope>NUCLEOTIDE SEQUENCE [LARGE SCALE GENOMIC DNA]</scope>
    <source>
        <strain evidence="3 4">DSM 17477</strain>
    </source>
</reference>
<keyword evidence="3" id="KW-0456">Lyase</keyword>
<dbReference type="EMBL" id="FQZL01000004">
    <property type="protein sequence ID" value="SHI43162.1"/>
    <property type="molecule type" value="Genomic_DNA"/>
</dbReference>
<evidence type="ECO:0000313" key="3">
    <source>
        <dbReference type="EMBL" id="SHI43162.1"/>
    </source>
</evidence>
<dbReference type="RefSeq" id="WP_073046115.1">
    <property type="nucleotide sequence ID" value="NZ_FQZL01000004.1"/>
</dbReference>
<name>A0A1M6B332_9FIRM</name>
<proteinExistence type="predicted"/>
<dbReference type="Pfam" id="PF11760">
    <property type="entry name" value="CbiG_N"/>
    <property type="match status" value="1"/>
</dbReference>
<evidence type="ECO:0000259" key="2">
    <source>
        <dbReference type="Pfam" id="PF11760"/>
    </source>
</evidence>
<dbReference type="OrthoDB" id="9781023at2"/>
<dbReference type="InterPro" id="IPR052553">
    <property type="entry name" value="CbiG_hydrolase"/>
</dbReference>
<gene>
    <name evidence="3" type="ORF">SAMN02745751_00340</name>
</gene>
<dbReference type="Gene3D" id="3.40.50.11220">
    <property type="match status" value="1"/>
</dbReference>
<dbReference type="InterPro" id="IPR021744">
    <property type="entry name" value="CbiG_N"/>
</dbReference>
<dbReference type="SUPFAM" id="SSF159664">
    <property type="entry name" value="CobE/GbiG C-terminal domain-like"/>
    <property type="match status" value="1"/>
</dbReference>
<dbReference type="GO" id="GO:0009236">
    <property type="term" value="P:cobalamin biosynthetic process"/>
    <property type="evidence" value="ECO:0007669"/>
    <property type="project" value="InterPro"/>
</dbReference>
<dbReference type="SUPFAM" id="SSF159672">
    <property type="entry name" value="CbiG N-terminal domain-like"/>
    <property type="match status" value="1"/>
</dbReference>
<dbReference type="AlphaFoldDB" id="A0A1M6B332"/>
<dbReference type="Gene3D" id="3.30.420.180">
    <property type="entry name" value="CobE/GbiG C-terminal domain"/>
    <property type="match status" value="1"/>
</dbReference>
<dbReference type="Pfam" id="PF01890">
    <property type="entry name" value="CbiG_C"/>
    <property type="match status" value="1"/>
</dbReference>
<accession>A0A1M6B332</accession>
<dbReference type="InterPro" id="IPR036518">
    <property type="entry name" value="CobE/GbiG_C_sf"/>
</dbReference>
<dbReference type="PANTHER" id="PTHR37477:SF1">
    <property type="entry name" value="COBALT-PRECORRIN-5A HYDROLASE"/>
    <property type="match status" value="1"/>
</dbReference>